<keyword evidence="1" id="KW-0472">Membrane</keyword>
<dbReference type="AlphaFoldDB" id="A0A977KB93"/>
<reference evidence="2" key="1">
    <citation type="submission" date="2013-11" db="EMBL/GenBank/DDBJ databases">
        <title>Comparative genomics of Ignicoccus.</title>
        <authorList>
            <person name="Podar M."/>
        </authorList>
    </citation>
    <scope>NUCLEOTIDE SEQUENCE</scope>
    <source>
        <strain evidence="2">DSM 13166</strain>
    </source>
</reference>
<evidence type="ECO:0000313" key="3">
    <source>
        <dbReference type="Proteomes" id="UP001063698"/>
    </source>
</evidence>
<dbReference type="EMBL" id="CP006868">
    <property type="protein sequence ID" value="UXD22450.1"/>
    <property type="molecule type" value="Genomic_DNA"/>
</dbReference>
<dbReference type="Proteomes" id="UP001063698">
    <property type="component" value="Chromosome"/>
</dbReference>
<accession>A0A977KB93</accession>
<organism evidence="2 3">
    <name type="scientific">Ignicoccus pacificus DSM 13166</name>
    <dbReference type="NCBI Taxonomy" id="940294"/>
    <lineage>
        <taxon>Archaea</taxon>
        <taxon>Thermoproteota</taxon>
        <taxon>Thermoprotei</taxon>
        <taxon>Desulfurococcales</taxon>
        <taxon>Desulfurococcaceae</taxon>
        <taxon>Ignicoccus</taxon>
    </lineage>
</organism>
<sequence>MILVIINVVLAQSFPQQIQEFIKRLPYEIIKFRQELINFVLKHQIHFFALGIAIPLGILLYFDAKLFYRLLRDITYIILRRKEMLPIEKKWYAWRIGMKIVGILILSAIAIIMSGWVAWVLNFKTLNDMLAALDKLRREQNPFQIIETMLRALRRR</sequence>
<keyword evidence="1" id="KW-1133">Transmembrane helix</keyword>
<gene>
    <name evidence="2" type="ORF">IPA_04915</name>
</gene>
<dbReference type="KEGG" id="ipc:IPA_04915"/>
<feature type="transmembrane region" description="Helical" evidence="1">
    <location>
        <begin position="100"/>
        <end position="121"/>
    </location>
</feature>
<name>A0A977KB93_9CREN</name>
<evidence type="ECO:0000256" key="1">
    <source>
        <dbReference type="SAM" id="Phobius"/>
    </source>
</evidence>
<evidence type="ECO:0000313" key="2">
    <source>
        <dbReference type="EMBL" id="UXD22450.1"/>
    </source>
</evidence>
<protein>
    <submittedName>
        <fullName evidence="2">Uncharacterized protein</fullName>
    </submittedName>
</protein>
<keyword evidence="3" id="KW-1185">Reference proteome</keyword>
<feature type="transmembrane region" description="Helical" evidence="1">
    <location>
        <begin position="45"/>
        <end position="62"/>
    </location>
</feature>
<proteinExistence type="predicted"/>
<keyword evidence="1" id="KW-0812">Transmembrane</keyword>